<name>A0A5N4DD45_CAMDR</name>
<dbReference type="EMBL" id="JWIN03000013">
    <property type="protein sequence ID" value="KAB1269010.1"/>
    <property type="molecule type" value="Genomic_DNA"/>
</dbReference>
<keyword evidence="2" id="KW-1185">Reference proteome</keyword>
<comment type="caution">
    <text evidence="1">The sequence shown here is derived from an EMBL/GenBank/DDBJ whole genome shotgun (WGS) entry which is preliminary data.</text>
</comment>
<reference evidence="1 2" key="1">
    <citation type="journal article" date="2019" name="Mol. Ecol. Resour.">
        <title>Improving Illumina assemblies with Hi-C and long reads: an example with the North African dromedary.</title>
        <authorList>
            <person name="Elbers J.P."/>
            <person name="Rogers M.F."/>
            <person name="Perelman P.L."/>
            <person name="Proskuryakova A.A."/>
            <person name="Serdyukova N.A."/>
            <person name="Johnson W.E."/>
            <person name="Horin P."/>
            <person name="Corander J."/>
            <person name="Murphy D."/>
            <person name="Burger P.A."/>
        </authorList>
    </citation>
    <scope>NUCLEOTIDE SEQUENCE [LARGE SCALE GENOMIC DNA]</scope>
    <source>
        <strain evidence="1">Drom800</strain>
        <tissue evidence="1">Blood</tissue>
    </source>
</reference>
<sequence length="203" mass="21812">MGSRNRPLPPPPIRGLLVPQPDLGTAGIHPLIASDRAAKGRSHIQAGSLMWLLVGGLGSLPRGALQLEVPDTLSLNLVIFPPCHPAPILSGDLKTVLSCLLYSRLDESDVPLCPLTSLPPFHHPRGPSSSRYNWSSVPATMTNALETWTPLSAPLDLCWLMLCCQMEMGTLFLAPIVVLGRGHWSQADLGVNPNCVNLGKRVI</sequence>
<dbReference type="AlphaFoldDB" id="A0A5N4DD45"/>
<gene>
    <name evidence="1" type="ORF">Cadr_000013446</name>
</gene>
<organism evidence="1 2">
    <name type="scientific">Camelus dromedarius</name>
    <name type="common">Dromedary</name>
    <name type="synonym">Arabian camel</name>
    <dbReference type="NCBI Taxonomy" id="9838"/>
    <lineage>
        <taxon>Eukaryota</taxon>
        <taxon>Metazoa</taxon>
        <taxon>Chordata</taxon>
        <taxon>Craniata</taxon>
        <taxon>Vertebrata</taxon>
        <taxon>Euteleostomi</taxon>
        <taxon>Mammalia</taxon>
        <taxon>Eutheria</taxon>
        <taxon>Laurasiatheria</taxon>
        <taxon>Artiodactyla</taxon>
        <taxon>Tylopoda</taxon>
        <taxon>Camelidae</taxon>
        <taxon>Camelus</taxon>
    </lineage>
</organism>
<protein>
    <submittedName>
        <fullName evidence="1">Uncharacterized protein</fullName>
    </submittedName>
</protein>
<dbReference type="Proteomes" id="UP000299084">
    <property type="component" value="Unassembled WGS sequence"/>
</dbReference>
<proteinExistence type="predicted"/>
<evidence type="ECO:0000313" key="1">
    <source>
        <dbReference type="EMBL" id="KAB1269010.1"/>
    </source>
</evidence>
<accession>A0A5N4DD45</accession>
<evidence type="ECO:0000313" key="2">
    <source>
        <dbReference type="Proteomes" id="UP000299084"/>
    </source>
</evidence>